<reference evidence="7 8" key="1">
    <citation type="submission" date="2022-12" db="EMBL/GenBank/DDBJ databases">
        <title>Chromosome-level genome of Tegillarca granosa.</title>
        <authorList>
            <person name="Kim J."/>
        </authorList>
    </citation>
    <scope>NUCLEOTIDE SEQUENCE [LARGE SCALE GENOMIC DNA]</scope>
    <source>
        <strain evidence="7">Teg-2019</strain>
        <tissue evidence="7">Adductor muscle</tissue>
    </source>
</reference>
<organism evidence="7 8">
    <name type="scientific">Tegillarca granosa</name>
    <name type="common">Malaysian cockle</name>
    <name type="synonym">Anadara granosa</name>
    <dbReference type="NCBI Taxonomy" id="220873"/>
    <lineage>
        <taxon>Eukaryota</taxon>
        <taxon>Metazoa</taxon>
        <taxon>Spiralia</taxon>
        <taxon>Lophotrochozoa</taxon>
        <taxon>Mollusca</taxon>
        <taxon>Bivalvia</taxon>
        <taxon>Autobranchia</taxon>
        <taxon>Pteriomorphia</taxon>
        <taxon>Arcoida</taxon>
        <taxon>Arcoidea</taxon>
        <taxon>Arcidae</taxon>
        <taxon>Tegillarca</taxon>
    </lineage>
</organism>
<dbReference type="PROSITE" id="PS00028">
    <property type="entry name" value="ZINC_FINGER_C2H2_1"/>
    <property type="match status" value="3"/>
</dbReference>
<keyword evidence="3" id="KW-0862">Zinc</keyword>
<evidence type="ECO:0000259" key="6">
    <source>
        <dbReference type="PROSITE" id="PS50157"/>
    </source>
</evidence>
<dbReference type="InterPro" id="IPR036236">
    <property type="entry name" value="Znf_C2H2_sf"/>
</dbReference>
<sequence>MSMSNKGGLHREKHGRPHEETHENGLDVNIDINDSFQIKNELLDVNTTSTNIHSIQDGDERIGGKIVTSENLSFLSTDDLDSYEREVVENNTEWLKSRCRNLETVDFDIPSSESDGVGDLFGSDPDDSGLPLCTDASSLASEIQLMTKNVCQASVISVPSLDNGVLGVQSSCNSLDLPDPGEDGAIGINDKGLDSLGISGDKNNTLMTPQELESMPDRGLEFEESVGPKSDGVPSSDMVTLDHVGSSHSLENVCQRDADALKTGRVIRIEPNGQVSPMSGIVNQNGTQDQIPASLLIGDTVIPDQANLKLATISISTDKISNSTQILVNTNQGQQLYHINTADLAQATNAIEPLSRNQKKESPTKTPQTFDNLPAGTQTGYLILPVQSSDIISNGILLSMPVGGIEGNNIPQNVDGAEVPGIPRKVYICSEQGCDKVFKKISKFKIHQMQHTGERPFKCSKDGCDWAFTTLYKLKRHEESHEGRKDYFGCGWAFTTASKLKRHQAKHTGFRKWNCGQCGKAFMRSEHLKGHMITHSGVKPYACPVEDSIIITPTTTSQPSEVISKQNIDPLEDFIVNAADSGVVTRVIQENWSGSARTDYRSNHLSEKGRKRQQLLKDNALSAINLDSSSFQDPSEENFIVPTSAVSFSPPENLSRGITFRDPETGVLYVQTQLLQDDPPNPELYPDEHVLASDLSSLNDSVGSEQSLSDIEFTGSTINLQDLA</sequence>
<comment type="caution">
    <text evidence="7">The sequence shown here is derived from an EMBL/GenBank/DDBJ whole genome shotgun (WGS) entry which is preliminary data.</text>
</comment>
<keyword evidence="8" id="KW-1185">Reference proteome</keyword>
<feature type="domain" description="C2H2-type" evidence="6">
    <location>
        <begin position="513"/>
        <end position="540"/>
    </location>
</feature>
<evidence type="ECO:0000256" key="5">
    <source>
        <dbReference type="SAM" id="MobiDB-lite"/>
    </source>
</evidence>
<accession>A0ABQ9E6C4</accession>
<keyword evidence="2 4" id="KW-0863">Zinc-finger</keyword>
<dbReference type="SMART" id="SM00355">
    <property type="entry name" value="ZnF_C2H2"/>
    <property type="match status" value="4"/>
</dbReference>
<proteinExistence type="predicted"/>
<feature type="domain" description="C2H2-type" evidence="6">
    <location>
        <begin position="490"/>
        <end position="512"/>
    </location>
</feature>
<dbReference type="PANTHER" id="PTHR23235:SF77">
    <property type="entry name" value="KRUEPPEL-LIKE FACTOR 7"/>
    <property type="match status" value="1"/>
</dbReference>
<evidence type="ECO:0000256" key="3">
    <source>
        <dbReference type="ARBA" id="ARBA00022833"/>
    </source>
</evidence>
<feature type="domain" description="C2H2-type" evidence="6">
    <location>
        <begin position="457"/>
        <end position="486"/>
    </location>
</feature>
<dbReference type="Pfam" id="PF00096">
    <property type="entry name" value="zf-C2H2"/>
    <property type="match status" value="3"/>
</dbReference>
<feature type="region of interest" description="Disordered" evidence="5">
    <location>
        <begin position="1"/>
        <end position="27"/>
    </location>
</feature>
<name>A0ABQ9E6C4_TEGGR</name>
<evidence type="ECO:0000313" key="7">
    <source>
        <dbReference type="EMBL" id="KAJ8299417.1"/>
    </source>
</evidence>
<feature type="domain" description="C2H2-type" evidence="6">
    <location>
        <begin position="427"/>
        <end position="456"/>
    </location>
</feature>
<dbReference type="SUPFAM" id="SSF57667">
    <property type="entry name" value="beta-beta-alpha zinc fingers"/>
    <property type="match status" value="2"/>
</dbReference>
<dbReference type="PROSITE" id="PS50157">
    <property type="entry name" value="ZINC_FINGER_C2H2_2"/>
    <property type="match status" value="4"/>
</dbReference>
<evidence type="ECO:0000256" key="2">
    <source>
        <dbReference type="ARBA" id="ARBA00022771"/>
    </source>
</evidence>
<protein>
    <recommendedName>
        <fullName evidence="6">C2H2-type domain-containing protein</fullName>
    </recommendedName>
</protein>
<keyword evidence="1" id="KW-0479">Metal-binding</keyword>
<dbReference type="Proteomes" id="UP001217089">
    <property type="component" value="Unassembled WGS sequence"/>
</dbReference>
<evidence type="ECO:0000256" key="4">
    <source>
        <dbReference type="PROSITE-ProRule" id="PRU00042"/>
    </source>
</evidence>
<evidence type="ECO:0000313" key="8">
    <source>
        <dbReference type="Proteomes" id="UP001217089"/>
    </source>
</evidence>
<dbReference type="PANTHER" id="PTHR23235">
    <property type="entry name" value="KRUEPPEL-LIKE TRANSCRIPTION FACTOR"/>
    <property type="match status" value="1"/>
</dbReference>
<evidence type="ECO:0000256" key="1">
    <source>
        <dbReference type="ARBA" id="ARBA00022723"/>
    </source>
</evidence>
<gene>
    <name evidence="7" type="ORF">KUTeg_023477</name>
</gene>
<dbReference type="InterPro" id="IPR013087">
    <property type="entry name" value="Znf_C2H2_type"/>
</dbReference>
<dbReference type="EMBL" id="JARBDR010000921">
    <property type="protein sequence ID" value="KAJ8299417.1"/>
    <property type="molecule type" value="Genomic_DNA"/>
</dbReference>
<dbReference type="Gene3D" id="3.30.160.60">
    <property type="entry name" value="Classic Zinc Finger"/>
    <property type="match status" value="4"/>
</dbReference>